<dbReference type="InterPro" id="IPR001507">
    <property type="entry name" value="ZP_dom"/>
</dbReference>
<dbReference type="Proteomes" id="UP000694941">
    <property type="component" value="Unplaced"/>
</dbReference>
<proteinExistence type="predicted"/>
<reference evidence="4" key="1">
    <citation type="submission" date="2025-08" db="UniProtKB">
        <authorList>
            <consortium name="RefSeq"/>
        </authorList>
    </citation>
    <scope>IDENTIFICATION</scope>
    <source>
        <tissue evidence="4">Muscle</tissue>
    </source>
</reference>
<gene>
    <name evidence="4" type="primary">LOC106474223</name>
</gene>
<evidence type="ECO:0000313" key="4">
    <source>
        <dbReference type="RefSeq" id="XP_013790368.1"/>
    </source>
</evidence>
<name>A0ABM1BX58_LIMPO</name>
<keyword evidence="3" id="KW-1185">Reference proteome</keyword>
<dbReference type="GeneID" id="106474223"/>
<evidence type="ECO:0000256" key="1">
    <source>
        <dbReference type="SAM" id="SignalP"/>
    </source>
</evidence>
<keyword evidence="1" id="KW-0732">Signal</keyword>
<feature type="chain" id="PRO_5046253672" evidence="1">
    <location>
        <begin position="30"/>
        <end position="141"/>
    </location>
</feature>
<accession>A0ABM1BX58</accession>
<evidence type="ECO:0000259" key="2">
    <source>
        <dbReference type="PROSITE" id="PS51034"/>
    </source>
</evidence>
<feature type="domain" description="ZP" evidence="2">
    <location>
        <begin position="49"/>
        <end position="141"/>
    </location>
</feature>
<evidence type="ECO:0000313" key="3">
    <source>
        <dbReference type="Proteomes" id="UP000694941"/>
    </source>
</evidence>
<dbReference type="PANTHER" id="PTHR46560:SF11">
    <property type="entry name" value="GH09980P"/>
    <property type="match status" value="1"/>
</dbReference>
<protein>
    <submittedName>
        <fullName evidence="4">Uncharacterized protein LOC106474223</fullName>
    </submittedName>
</protein>
<dbReference type="PANTHER" id="PTHR46560">
    <property type="entry name" value="CYPHER, ISOFORM B"/>
    <property type="match status" value="1"/>
</dbReference>
<organism evidence="3 4">
    <name type="scientific">Limulus polyphemus</name>
    <name type="common">Atlantic horseshoe crab</name>
    <dbReference type="NCBI Taxonomy" id="6850"/>
    <lineage>
        <taxon>Eukaryota</taxon>
        <taxon>Metazoa</taxon>
        <taxon>Ecdysozoa</taxon>
        <taxon>Arthropoda</taxon>
        <taxon>Chelicerata</taxon>
        <taxon>Merostomata</taxon>
        <taxon>Xiphosura</taxon>
        <taxon>Limulidae</taxon>
        <taxon>Limulus</taxon>
    </lineage>
</organism>
<dbReference type="PROSITE" id="PS51034">
    <property type="entry name" value="ZP_2"/>
    <property type="match status" value="1"/>
</dbReference>
<sequence>MFFYMMMMRFRFVTLGLTFLSVHLICCRGESLEGSQPEYVSQKSRVSLTCNPDEILVNVVFNEPFHGVIHAGDKGSSCKIYGTGDTNYSLHVPFNDCGTKHVCPAGSFSNVLTIRFHGSLELDGDEIKTIVCRFGTGTFRR</sequence>
<dbReference type="RefSeq" id="XP_013790368.1">
    <property type="nucleotide sequence ID" value="XM_013934914.2"/>
</dbReference>
<feature type="signal peptide" evidence="1">
    <location>
        <begin position="1"/>
        <end position="29"/>
    </location>
</feature>